<proteinExistence type="predicted"/>
<gene>
    <name evidence="2" type="ORF">GQN54_02595</name>
</gene>
<dbReference type="Proteomes" id="UP000470771">
    <property type="component" value="Unassembled WGS sequence"/>
</dbReference>
<reference evidence="2 3" key="1">
    <citation type="submission" date="2019-12" db="EMBL/GenBank/DDBJ databases">
        <authorList>
            <person name="Zhao J."/>
        </authorList>
    </citation>
    <scope>NUCLEOTIDE SEQUENCE [LARGE SCALE GENOMIC DNA]</scope>
    <source>
        <strain evidence="2 3">S-15</strain>
    </source>
</reference>
<evidence type="ECO:0000313" key="2">
    <source>
        <dbReference type="EMBL" id="NBG64989.1"/>
    </source>
</evidence>
<dbReference type="PANTHER" id="PTHR48079:SF6">
    <property type="entry name" value="NAD(P)-BINDING DOMAIN-CONTAINING PROTEIN-RELATED"/>
    <property type="match status" value="1"/>
</dbReference>
<keyword evidence="3" id="KW-1185">Reference proteome</keyword>
<organism evidence="2 3">
    <name type="scientific">Acidiluteibacter ferrifornacis</name>
    <dbReference type="NCBI Taxonomy" id="2692424"/>
    <lineage>
        <taxon>Bacteria</taxon>
        <taxon>Pseudomonadati</taxon>
        <taxon>Bacteroidota</taxon>
        <taxon>Flavobacteriia</taxon>
        <taxon>Flavobacteriales</taxon>
        <taxon>Cryomorphaceae</taxon>
        <taxon>Acidiluteibacter</taxon>
    </lineage>
</organism>
<dbReference type="AlphaFoldDB" id="A0A6N9NGN4"/>
<sequence>MKVLLTGANGYIGKRLLSSLTQNGHQVYAVVRDKNRLSINTSMKCLVTVYQADFLKRETLSELPEDFDVAYFLIHSLSTSKGDFEEMEQQTAENFKEYIDRSSAKQIIYLGGISNDSDLSKHLTSRKSVEDVLQQSKVPTTVIRAAIVIGSGGASFEIIRDLVEKLPVMIAPKWLNTKCQPIGIRNVIEYLTLAALNEKTYHKTFDIGGPDILTYKQMLLEFAKVRGIKRFIFTVPVFSPRISSYWLYFVTSTSYHLAVNLVDSMKNEVIVKNDLHEIIKIKLFTYKEAVQLAFKRIEQNMVVSSWVDSDHFIHPESSLNDYIEVPQNGTFEDVKKVAFEASKFDQVKRNIWSIGGNKGWYYGNFLWKIRGHMDKLVGGVGLRRGRRSPTDIHAGDSLDFWRVLLADEVNVRLLLYAEMKLPGDAWLEFKIIPIAGGLEGFCMVQTATFRPKGLAGRLYWYSVLPFHGFIFKNMAKQIVLSQ</sequence>
<evidence type="ECO:0000313" key="3">
    <source>
        <dbReference type="Proteomes" id="UP000470771"/>
    </source>
</evidence>
<dbReference type="SUPFAM" id="SSF51735">
    <property type="entry name" value="NAD(P)-binding Rossmann-fold domains"/>
    <property type="match status" value="1"/>
</dbReference>
<dbReference type="Gene3D" id="3.40.50.720">
    <property type="entry name" value="NAD(P)-binding Rossmann-like Domain"/>
    <property type="match status" value="1"/>
</dbReference>
<comment type="caution">
    <text evidence="2">The sequence shown here is derived from an EMBL/GenBank/DDBJ whole genome shotgun (WGS) entry which is preliminary data.</text>
</comment>
<dbReference type="InterPro" id="IPR016040">
    <property type="entry name" value="NAD(P)-bd_dom"/>
</dbReference>
<dbReference type="GO" id="GO:0005737">
    <property type="term" value="C:cytoplasm"/>
    <property type="evidence" value="ECO:0007669"/>
    <property type="project" value="TreeGrafter"/>
</dbReference>
<dbReference type="Pfam" id="PF13460">
    <property type="entry name" value="NAD_binding_10"/>
    <property type="match status" value="1"/>
</dbReference>
<dbReference type="RefSeq" id="WP_160631658.1">
    <property type="nucleotide sequence ID" value="NZ_WWNE01000003.1"/>
</dbReference>
<name>A0A6N9NGN4_9FLAO</name>
<dbReference type="InterPro" id="IPR051783">
    <property type="entry name" value="NAD(P)-dependent_oxidoreduct"/>
</dbReference>
<dbReference type="GO" id="GO:0004029">
    <property type="term" value="F:aldehyde dehydrogenase (NAD+) activity"/>
    <property type="evidence" value="ECO:0007669"/>
    <property type="project" value="TreeGrafter"/>
</dbReference>
<accession>A0A6N9NGN4</accession>
<dbReference type="PANTHER" id="PTHR48079">
    <property type="entry name" value="PROTEIN YEEZ"/>
    <property type="match status" value="1"/>
</dbReference>
<dbReference type="EMBL" id="WWNE01000003">
    <property type="protein sequence ID" value="NBG64989.1"/>
    <property type="molecule type" value="Genomic_DNA"/>
</dbReference>
<dbReference type="Pfam" id="PF11066">
    <property type="entry name" value="DUF2867"/>
    <property type="match status" value="1"/>
</dbReference>
<feature type="domain" description="NAD(P)-binding" evidence="1">
    <location>
        <begin position="7"/>
        <end position="146"/>
    </location>
</feature>
<evidence type="ECO:0000259" key="1">
    <source>
        <dbReference type="Pfam" id="PF13460"/>
    </source>
</evidence>
<dbReference type="InterPro" id="IPR021295">
    <property type="entry name" value="DUF2867"/>
</dbReference>
<dbReference type="InterPro" id="IPR036291">
    <property type="entry name" value="NAD(P)-bd_dom_sf"/>
</dbReference>
<protein>
    <submittedName>
        <fullName evidence="2">DUF2867 domain-containing protein</fullName>
    </submittedName>
</protein>